<feature type="transmembrane region" description="Helical" evidence="1">
    <location>
        <begin position="116"/>
        <end position="136"/>
    </location>
</feature>
<protein>
    <submittedName>
        <fullName evidence="2">Uncharacterized protein</fullName>
    </submittedName>
</protein>
<reference key="1">
    <citation type="submission" date="2011-09" db="EMBL/GenBank/DDBJ databases">
        <title>Genomic characterization of the Taylorella genus.</title>
        <authorList>
            <person name="Hebert L."/>
            <person name="Moumen B."/>
            <person name="Pons N."/>
            <person name="Duquesne F."/>
            <person name="Breuil M.-F."/>
            <person name="Goux D."/>
            <person name="Batto J.-M."/>
            <person name="Renault P."/>
            <person name="Laugier C."/>
            <person name="Petry S."/>
        </authorList>
    </citation>
    <scope>NUCLEOTIDE SEQUENCE</scope>
    <source>
        <strain>MCE3</strain>
    </source>
</reference>
<evidence type="ECO:0000313" key="3">
    <source>
        <dbReference type="Proteomes" id="UP000009284"/>
    </source>
</evidence>
<name>G4Q9X8_TAYAM</name>
<feature type="transmembrane region" description="Helical" evidence="1">
    <location>
        <begin position="49"/>
        <end position="68"/>
    </location>
</feature>
<gene>
    <name evidence="2" type="ordered locus">TASI_1143</name>
</gene>
<keyword evidence="1" id="KW-0812">Transmembrane</keyword>
<proteinExistence type="predicted"/>
<dbReference type="OrthoDB" id="9919070at2"/>
<dbReference type="HOGENOM" id="CLU_1782754_0_0_4"/>
<evidence type="ECO:0000256" key="1">
    <source>
        <dbReference type="SAM" id="Phobius"/>
    </source>
</evidence>
<keyword evidence="1" id="KW-0472">Membrane</keyword>
<accession>G4Q9X8</accession>
<keyword evidence="3" id="KW-1185">Reference proteome</keyword>
<evidence type="ECO:0000313" key="2">
    <source>
        <dbReference type="EMBL" id="AEP36897.1"/>
    </source>
</evidence>
<dbReference type="STRING" id="1008459.TASI_1143"/>
<feature type="transmembrane region" description="Helical" evidence="1">
    <location>
        <begin position="88"/>
        <end position="110"/>
    </location>
</feature>
<dbReference type="AlphaFoldDB" id="G4Q9X8"/>
<dbReference type="Proteomes" id="UP000009284">
    <property type="component" value="Chromosome"/>
</dbReference>
<dbReference type="EMBL" id="CP003059">
    <property type="protein sequence ID" value="AEP36897.1"/>
    <property type="molecule type" value="Genomic_DNA"/>
</dbReference>
<feature type="transmembrane region" description="Helical" evidence="1">
    <location>
        <begin position="23"/>
        <end position="43"/>
    </location>
</feature>
<dbReference type="KEGG" id="tas:TASI_1143"/>
<reference evidence="2 3" key="2">
    <citation type="journal article" date="2012" name="PLoS ONE">
        <title>Genomic characterization of the taylorella genus.</title>
        <authorList>
            <person name="Hebert L."/>
            <person name="Moumen B."/>
            <person name="Pons N."/>
            <person name="Duquesne F."/>
            <person name="Breuil M.F."/>
            <person name="Goux D."/>
            <person name="Batto J.M."/>
            <person name="Laugier C."/>
            <person name="Renault P."/>
            <person name="Petry S."/>
        </authorList>
    </citation>
    <scope>NUCLEOTIDE SEQUENCE [LARGE SCALE GENOMIC DNA]</scope>
    <source>
        <strain evidence="2 3">MCE3</strain>
    </source>
</reference>
<dbReference type="RefSeq" id="WP_014111791.1">
    <property type="nucleotide sequence ID" value="NC_016043.1"/>
</dbReference>
<keyword evidence="1" id="KW-1133">Transmembrane helix</keyword>
<organism evidence="2 3">
    <name type="scientific">Taylorella asinigenitalis (strain MCE3)</name>
    <dbReference type="NCBI Taxonomy" id="1008459"/>
    <lineage>
        <taxon>Bacteria</taxon>
        <taxon>Pseudomonadati</taxon>
        <taxon>Pseudomonadota</taxon>
        <taxon>Betaproteobacteria</taxon>
        <taxon>Burkholderiales</taxon>
        <taxon>Alcaligenaceae</taxon>
        <taxon>Taylorella</taxon>
    </lineage>
</organism>
<dbReference type="eggNOG" id="ENOG50300MK">
    <property type="taxonomic scope" value="Bacteria"/>
</dbReference>
<sequence length="142" mass="15707">MNNDINQFNDEDNSELQLKQESIFSNGMFVLVLIAFGIIGLLISWSVSFTTLFFGMLGTVVSVGTCSFSNSDLAFSKSKLPRFRDENYVYLAARAVIGAVSGTAIVLMTIQHVQVHWSHLAVVSLFGAFAVDQIVFKRIFSK</sequence>